<keyword evidence="2" id="KW-1185">Reference proteome</keyword>
<comment type="caution">
    <text evidence="1">The sequence shown here is derived from an EMBL/GenBank/DDBJ whole genome shotgun (WGS) entry which is preliminary data.</text>
</comment>
<dbReference type="Proteomes" id="UP000814033">
    <property type="component" value="Unassembled WGS sequence"/>
</dbReference>
<name>A0ACB8S7T9_9AGAM</name>
<gene>
    <name evidence="1" type="ORF">FA95DRAFT_1553893</name>
</gene>
<proteinExistence type="predicted"/>
<dbReference type="EMBL" id="MU275847">
    <property type="protein sequence ID" value="KAI0052197.1"/>
    <property type="molecule type" value="Genomic_DNA"/>
</dbReference>
<organism evidence="1 2">
    <name type="scientific">Auriscalpium vulgare</name>
    <dbReference type="NCBI Taxonomy" id="40419"/>
    <lineage>
        <taxon>Eukaryota</taxon>
        <taxon>Fungi</taxon>
        <taxon>Dikarya</taxon>
        <taxon>Basidiomycota</taxon>
        <taxon>Agaricomycotina</taxon>
        <taxon>Agaricomycetes</taxon>
        <taxon>Russulales</taxon>
        <taxon>Auriscalpiaceae</taxon>
        <taxon>Auriscalpium</taxon>
    </lineage>
</organism>
<reference evidence="1" key="1">
    <citation type="submission" date="2021-02" db="EMBL/GenBank/DDBJ databases">
        <authorList>
            <consortium name="DOE Joint Genome Institute"/>
            <person name="Ahrendt S."/>
            <person name="Looney B.P."/>
            <person name="Miyauchi S."/>
            <person name="Morin E."/>
            <person name="Drula E."/>
            <person name="Courty P.E."/>
            <person name="Chicoki N."/>
            <person name="Fauchery L."/>
            <person name="Kohler A."/>
            <person name="Kuo A."/>
            <person name="Labutti K."/>
            <person name="Pangilinan J."/>
            <person name="Lipzen A."/>
            <person name="Riley R."/>
            <person name="Andreopoulos W."/>
            <person name="He G."/>
            <person name="Johnson J."/>
            <person name="Barry K.W."/>
            <person name="Grigoriev I.V."/>
            <person name="Nagy L."/>
            <person name="Hibbett D."/>
            <person name="Henrissat B."/>
            <person name="Matheny P.B."/>
            <person name="Labbe J."/>
            <person name="Martin F."/>
        </authorList>
    </citation>
    <scope>NUCLEOTIDE SEQUENCE</scope>
    <source>
        <strain evidence="1">FP105234-sp</strain>
    </source>
</reference>
<protein>
    <submittedName>
        <fullName evidence="1">Cytochrome P450</fullName>
    </submittedName>
</protein>
<evidence type="ECO:0000313" key="2">
    <source>
        <dbReference type="Proteomes" id="UP000814033"/>
    </source>
</evidence>
<evidence type="ECO:0000313" key="1">
    <source>
        <dbReference type="EMBL" id="KAI0052197.1"/>
    </source>
</evidence>
<accession>A0ACB8S7T9</accession>
<sequence>MAVSDFWVRVASTALAATVGLILVRWILRLQQAFATIKDVPGQKIQWLDPFRTLSLVVGPLWPKAGSIGAYYGKFTLYDRLGSTVLSAVRPISGRLYYYVADGEALKTVFADRLKFQKDWEAYEVLEIYGKNLVGAEGSEWKRHKGIASPAFNEANNALVWSETIRIMHEWFVELDAELAANTETQTNGITLDIVPRMIQATLLIIAGAGFGRRVSWTEDAAQEIPPGHTLSFSQAVAGTVGNLFVKVLTPNWLSDLSAAVPIPGLSWRLEATRRAFFELQTYMLEIVGAARDTVVAGLPVGDAAILQSLVQANMQQEGDAKALTDDELLSNIFVFLLAGHETSAHSLSFAIVLLALYPEVQQKVYDEAAKVWPGSAPVPHLTSAFKDDFPKFEYTLAAFRETLRLFPAEPRLAKIVAEDARITAAQFSPHKDGHNVHRDVRRVPVAIPKGSVIIVDIYGVHRNPFEWGADCKEFKPERFVDTEAYRWPRHAFLTFSAGARACLGSRFALAESVCTLACLVRRYEILLPNHVVKMDIASRRAWLTKWTTGVTITPVNAMVKLRRREQ</sequence>
<reference evidence="1" key="2">
    <citation type="journal article" date="2022" name="New Phytol.">
        <title>Evolutionary transition to the ectomycorrhizal habit in the genomes of a hyperdiverse lineage of mushroom-forming fungi.</title>
        <authorList>
            <person name="Looney B."/>
            <person name="Miyauchi S."/>
            <person name="Morin E."/>
            <person name="Drula E."/>
            <person name="Courty P.E."/>
            <person name="Kohler A."/>
            <person name="Kuo A."/>
            <person name="LaButti K."/>
            <person name="Pangilinan J."/>
            <person name="Lipzen A."/>
            <person name="Riley R."/>
            <person name="Andreopoulos W."/>
            <person name="He G."/>
            <person name="Johnson J."/>
            <person name="Nolan M."/>
            <person name="Tritt A."/>
            <person name="Barry K.W."/>
            <person name="Grigoriev I.V."/>
            <person name="Nagy L.G."/>
            <person name="Hibbett D."/>
            <person name="Henrissat B."/>
            <person name="Matheny P.B."/>
            <person name="Labbe J."/>
            <person name="Martin F.M."/>
        </authorList>
    </citation>
    <scope>NUCLEOTIDE SEQUENCE</scope>
    <source>
        <strain evidence="1">FP105234-sp</strain>
    </source>
</reference>